<keyword evidence="3" id="KW-0949">S-adenosyl-L-methionine</keyword>
<organism evidence="5 6">
    <name type="scientific">Planococcus lenghuensis</name>
    <dbReference type="NCBI Taxonomy" id="2213202"/>
    <lineage>
        <taxon>Bacteria</taxon>
        <taxon>Bacillati</taxon>
        <taxon>Bacillota</taxon>
        <taxon>Bacilli</taxon>
        <taxon>Bacillales</taxon>
        <taxon>Caryophanaceae</taxon>
        <taxon>Planococcus</taxon>
    </lineage>
</organism>
<dbReference type="InterPro" id="IPR029063">
    <property type="entry name" value="SAM-dependent_MTases_sf"/>
</dbReference>
<evidence type="ECO:0000313" key="5">
    <source>
        <dbReference type="EMBL" id="AQQ52863.1"/>
    </source>
</evidence>
<evidence type="ECO:0000256" key="4">
    <source>
        <dbReference type="ARBA" id="ARBA00022884"/>
    </source>
</evidence>
<dbReference type="GO" id="GO:0008168">
    <property type="term" value="F:methyltransferase activity"/>
    <property type="evidence" value="ECO:0007669"/>
    <property type="project" value="UniProtKB-KW"/>
</dbReference>
<dbReference type="RefSeq" id="WP_077588743.1">
    <property type="nucleotide sequence ID" value="NZ_CP019640.1"/>
</dbReference>
<dbReference type="KEGG" id="pmar:B0X71_07015"/>
<evidence type="ECO:0000256" key="1">
    <source>
        <dbReference type="ARBA" id="ARBA00022603"/>
    </source>
</evidence>
<reference evidence="5 6" key="1">
    <citation type="submission" date="2017-02" db="EMBL/GenBank/DDBJ databases">
        <title>The complete genomic sequence of a novel cold adapted crude oil-degrading bacterium Planococcus qaidamina Y42.</title>
        <authorList>
            <person name="Yang R."/>
        </authorList>
    </citation>
    <scope>NUCLEOTIDE SEQUENCE [LARGE SCALE GENOMIC DNA]</scope>
    <source>
        <strain evidence="5 6">Y42</strain>
    </source>
</reference>
<keyword evidence="6" id="KW-1185">Reference proteome</keyword>
<sequence>MVILQFVGQYIKHPRKVGAVHPSSRKLAHQTVAFVDFESAECIVEYGLGTGVFTELLVQRKHGDTKLLVFESNRKFYEILQRRFGGMENVHIIHDSAEHVGRYVEQYGIGKVSHVVSGLPFTSLPREVSERILQETRNVLGMEGEFVTFQYSKLKQVYFNSFFSDIQINKVLQNIPPAYVFKCSR</sequence>
<dbReference type="InterPro" id="IPR001737">
    <property type="entry name" value="KsgA/Erm"/>
</dbReference>
<keyword evidence="2 5" id="KW-0808">Transferase</keyword>
<gene>
    <name evidence="5" type="ORF">B0X71_07015</name>
</gene>
<accession>A0A1Q2KXI7</accession>
<dbReference type="GO" id="GO:0003723">
    <property type="term" value="F:RNA binding"/>
    <property type="evidence" value="ECO:0007669"/>
    <property type="project" value="UniProtKB-KW"/>
</dbReference>
<name>A0A1Q2KXI7_9BACL</name>
<dbReference type="Pfam" id="PF00398">
    <property type="entry name" value="RrnaAD"/>
    <property type="match status" value="1"/>
</dbReference>
<keyword evidence="1 5" id="KW-0489">Methyltransferase</keyword>
<dbReference type="SUPFAM" id="SSF53335">
    <property type="entry name" value="S-adenosyl-L-methionine-dependent methyltransferases"/>
    <property type="match status" value="1"/>
</dbReference>
<dbReference type="GO" id="GO:0032259">
    <property type="term" value="P:methylation"/>
    <property type="evidence" value="ECO:0007669"/>
    <property type="project" value="UniProtKB-KW"/>
</dbReference>
<evidence type="ECO:0000256" key="3">
    <source>
        <dbReference type="ARBA" id="ARBA00022691"/>
    </source>
</evidence>
<dbReference type="OrthoDB" id="9805585at2"/>
<keyword evidence="4" id="KW-0694">RNA-binding</keyword>
<protein>
    <submittedName>
        <fullName evidence="5">SAM-dependent methyltransferase</fullName>
    </submittedName>
</protein>
<evidence type="ECO:0000256" key="2">
    <source>
        <dbReference type="ARBA" id="ARBA00022679"/>
    </source>
</evidence>
<dbReference type="Gene3D" id="3.40.50.150">
    <property type="entry name" value="Vaccinia Virus protein VP39"/>
    <property type="match status" value="1"/>
</dbReference>
<dbReference type="AlphaFoldDB" id="A0A1Q2KXI7"/>
<evidence type="ECO:0000313" key="6">
    <source>
        <dbReference type="Proteomes" id="UP000188184"/>
    </source>
</evidence>
<dbReference type="EMBL" id="CP019640">
    <property type="protein sequence ID" value="AQQ52863.1"/>
    <property type="molecule type" value="Genomic_DNA"/>
</dbReference>
<dbReference type="Proteomes" id="UP000188184">
    <property type="component" value="Chromosome"/>
</dbReference>
<proteinExistence type="predicted"/>